<dbReference type="InterPro" id="IPR036942">
    <property type="entry name" value="Beta-barrel_TonB_sf"/>
</dbReference>
<evidence type="ECO:0000256" key="5">
    <source>
        <dbReference type="ARBA" id="ARBA00023077"/>
    </source>
</evidence>
<evidence type="ECO:0000256" key="9">
    <source>
        <dbReference type="RuleBase" id="RU003357"/>
    </source>
</evidence>
<evidence type="ECO:0000256" key="3">
    <source>
        <dbReference type="ARBA" id="ARBA00022452"/>
    </source>
</evidence>
<dbReference type="PANTHER" id="PTHR30069">
    <property type="entry name" value="TONB-DEPENDENT OUTER MEMBRANE RECEPTOR"/>
    <property type="match status" value="1"/>
</dbReference>
<keyword evidence="15" id="KW-1185">Reference proteome</keyword>
<keyword evidence="3 8" id="KW-1134">Transmembrane beta strand</keyword>
<sequence length="739" mass="83421" precursor="true">MLNKIVIFFFLLLAINFANATSPDNGSISGYIFDEPTNKPLPGVNIVIEGTLLGAVSDQNGNFKIEHIPAGQYRILAQMIGYRSVKKEVQVKTNQNIYLEFGLKPEILKGEAIVVTGTRMPRYLKDSPVKTDVITIEEIKRRNPSNFLEATQSIIGVDPSIECSICNASTVSLQGLPGRYTQVLIDGIPLFSSLGQTYGYLQLPANLIDQLEIIKGANSVLYGSDAIAGIINIRTIEPSFVPKMNFETQLGQYGEKKINGSASFKPGNVGILISGEFYNIKPVDRDQDGLTEFAGNTRSFLNGKMSFQLSEKTQLKIRINSLNEERQGGAIAESRSFIETIDSLTFRNFTESILSKRFDVVSEFKHNFSSKNELIVKSGYTTHFQDSDYEGFVYVATQNLTFNEIQFNRKFNTKLNLTTGLAYRTEDLNENTAIHPYHYKTTSLFSQLDYSPTLSTEIVGGLRFDHHNIYGMIFTPSFILKSSINSSWTFRFSYGEGFRAPTTFYELDHGTGAKYKYHTKYLAKKAERSKSINLSLDFTRQNQNLSFSLFYHRINNYIIAYNDYITQSFVVKNIEDPSSIYGLELNYNNVFFNRLYLTLGYIFQRYQLAEGVLGHARPEQKFKWSLSFDDVFRNTSINLDGQLTGPMKLREVYGIALNKDGSTKLENSPAFLVVNGEIAYSLNNSVRFALGAKNLFDFQQNDIESPLIYDESGALTDVIYIWGPLLGRTIYARCTISIE</sequence>
<evidence type="ECO:0000313" key="15">
    <source>
        <dbReference type="Proteomes" id="UP000004671"/>
    </source>
</evidence>
<dbReference type="Gene3D" id="2.40.170.20">
    <property type="entry name" value="TonB-dependent receptor, beta-barrel domain"/>
    <property type="match status" value="1"/>
</dbReference>
<dbReference type="GO" id="GO:0044718">
    <property type="term" value="P:siderophore transmembrane transport"/>
    <property type="evidence" value="ECO:0007669"/>
    <property type="project" value="TreeGrafter"/>
</dbReference>
<dbReference type="InterPro" id="IPR000531">
    <property type="entry name" value="Beta-barrel_TonB"/>
</dbReference>
<dbReference type="Proteomes" id="UP000004671">
    <property type="component" value="Chromosome"/>
</dbReference>
<dbReference type="STRING" id="880073.Cabys_3302"/>
<dbReference type="GO" id="GO:0009279">
    <property type="term" value="C:cell outer membrane"/>
    <property type="evidence" value="ECO:0007669"/>
    <property type="project" value="UniProtKB-SubCell"/>
</dbReference>
<keyword evidence="14" id="KW-0675">Receptor</keyword>
<accession>H1XR35</accession>
<protein>
    <submittedName>
        <fullName evidence="13">Outer membrane receptor for ferrienterochelin and colicins</fullName>
    </submittedName>
    <submittedName>
        <fullName evidence="14">TonB-dependent receptor plug</fullName>
    </submittedName>
</protein>
<dbReference type="InterPro" id="IPR008969">
    <property type="entry name" value="CarboxyPept-like_regulatory"/>
</dbReference>
<reference evidence="13 16" key="2">
    <citation type="submission" date="2016-11" db="EMBL/GenBank/DDBJ databases">
        <title>Genomic analysis of Caldithrix abyssi and proposal of a novel bacterial phylum Caldithrichaeota.</title>
        <authorList>
            <person name="Kublanov I."/>
            <person name="Sigalova O."/>
            <person name="Gavrilov S."/>
            <person name="Lebedinsky A."/>
            <person name="Ivanova N."/>
            <person name="Daum C."/>
            <person name="Reddy T."/>
            <person name="Klenk H.P."/>
            <person name="Goker M."/>
            <person name="Reva O."/>
            <person name="Miroshnichenko M."/>
            <person name="Kyprides N."/>
            <person name="Woyke T."/>
            <person name="Gelfand M."/>
        </authorList>
    </citation>
    <scope>NUCLEOTIDE SEQUENCE [LARGE SCALE GENOMIC DNA]</scope>
    <source>
        <strain evidence="13 16">LF13</strain>
    </source>
</reference>
<keyword evidence="4 8" id="KW-0812">Transmembrane</keyword>
<organism evidence="14 15">
    <name type="scientific">Caldithrix abyssi DSM 13497</name>
    <dbReference type="NCBI Taxonomy" id="880073"/>
    <lineage>
        <taxon>Bacteria</taxon>
        <taxon>Pseudomonadati</taxon>
        <taxon>Calditrichota</taxon>
        <taxon>Calditrichia</taxon>
        <taxon>Calditrichales</taxon>
        <taxon>Calditrichaceae</taxon>
        <taxon>Caldithrix</taxon>
    </lineage>
</organism>
<dbReference type="eggNOG" id="COG4771">
    <property type="taxonomic scope" value="Bacteria"/>
</dbReference>
<evidence type="ECO:0000256" key="6">
    <source>
        <dbReference type="ARBA" id="ARBA00023136"/>
    </source>
</evidence>
<keyword evidence="10" id="KW-0732">Signal</keyword>
<dbReference type="EMBL" id="CP018099">
    <property type="protein sequence ID" value="APF20050.1"/>
    <property type="molecule type" value="Genomic_DNA"/>
</dbReference>
<comment type="similarity">
    <text evidence="8 9">Belongs to the TonB-dependent receptor family.</text>
</comment>
<evidence type="ECO:0000256" key="7">
    <source>
        <dbReference type="ARBA" id="ARBA00023237"/>
    </source>
</evidence>
<keyword evidence="5 9" id="KW-0798">TonB box</keyword>
<evidence type="ECO:0000256" key="1">
    <source>
        <dbReference type="ARBA" id="ARBA00004571"/>
    </source>
</evidence>
<dbReference type="GO" id="GO:0015344">
    <property type="term" value="F:siderophore uptake transmembrane transporter activity"/>
    <property type="evidence" value="ECO:0007669"/>
    <property type="project" value="TreeGrafter"/>
</dbReference>
<dbReference type="Pfam" id="PF07715">
    <property type="entry name" value="Plug"/>
    <property type="match status" value="1"/>
</dbReference>
<evidence type="ECO:0000259" key="12">
    <source>
        <dbReference type="Pfam" id="PF07715"/>
    </source>
</evidence>
<dbReference type="OrthoDB" id="9760333at2"/>
<evidence type="ECO:0000313" key="14">
    <source>
        <dbReference type="EMBL" id="EHO40129.1"/>
    </source>
</evidence>
<dbReference type="Pfam" id="PF00593">
    <property type="entry name" value="TonB_dep_Rec_b-barrel"/>
    <property type="match status" value="1"/>
</dbReference>
<dbReference type="HOGENOM" id="CLU_012669_1_0_0"/>
<dbReference type="SUPFAM" id="SSF49464">
    <property type="entry name" value="Carboxypeptidase regulatory domain-like"/>
    <property type="match status" value="1"/>
</dbReference>
<feature type="signal peptide" evidence="10">
    <location>
        <begin position="1"/>
        <end position="20"/>
    </location>
</feature>
<dbReference type="PANTHER" id="PTHR30069:SF57">
    <property type="entry name" value="TONB-DEPENDENT RECEPTOR"/>
    <property type="match status" value="1"/>
</dbReference>
<dbReference type="PaxDb" id="880073-Calab_0484"/>
<evidence type="ECO:0000259" key="11">
    <source>
        <dbReference type="Pfam" id="PF00593"/>
    </source>
</evidence>
<dbReference type="InterPro" id="IPR012910">
    <property type="entry name" value="Plug_dom"/>
</dbReference>
<evidence type="ECO:0000256" key="4">
    <source>
        <dbReference type="ARBA" id="ARBA00022692"/>
    </source>
</evidence>
<feature type="domain" description="TonB-dependent receptor-like beta-barrel" evidence="11">
    <location>
        <begin position="357"/>
        <end position="695"/>
    </location>
</feature>
<evidence type="ECO:0000256" key="2">
    <source>
        <dbReference type="ARBA" id="ARBA00022448"/>
    </source>
</evidence>
<name>H1XR35_CALAY</name>
<reference evidence="14 15" key="1">
    <citation type="submission" date="2011-09" db="EMBL/GenBank/DDBJ databases">
        <title>The permanent draft genome of Caldithrix abyssi DSM 13497.</title>
        <authorList>
            <consortium name="US DOE Joint Genome Institute (JGI-PGF)"/>
            <person name="Lucas S."/>
            <person name="Han J."/>
            <person name="Lapidus A."/>
            <person name="Bruce D."/>
            <person name="Goodwin L."/>
            <person name="Pitluck S."/>
            <person name="Peters L."/>
            <person name="Kyrpides N."/>
            <person name="Mavromatis K."/>
            <person name="Ivanova N."/>
            <person name="Mikhailova N."/>
            <person name="Chertkov O."/>
            <person name="Detter J.C."/>
            <person name="Tapia R."/>
            <person name="Han C."/>
            <person name="Land M."/>
            <person name="Hauser L."/>
            <person name="Markowitz V."/>
            <person name="Cheng J.-F."/>
            <person name="Hugenholtz P."/>
            <person name="Woyke T."/>
            <person name="Wu D."/>
            <person name="Spring S."/>
            <person name="Brambilla E."/>
            <person name="Klenk H.-P."/>
            <person name="Eisen J.A."/>
        </authorList>
    </citation>
    <scope>NUCLEOTIDE SEQUENCE [LARGE SCALE GENOMIC DNA]</scope>
    <source>
        <strain evidence="14 15">DSM 13497</strain>
    </source>
</reference>
<evidence type="ECO:0000256" key="10">
    <source>
        <dbReference type="SAM" id="SignalP"/>
    </source>
</evidence>
<keyword evidence="7 8" id="KW-0998">Cell outer membrane</keyword>
<dbReference type="RefSeq" id="WP_006927056.1">
    <property type="nucleotide sequence ID" value="NZ_CM001402.1"/>
</dbReference>
<evidence type="ECO:0000313" key="13">
    <source>
        <dbReference type="EMBL" id="APF20050.1"/>
    </source>
</evidence>
<dbReference type="InterPro" id="IPR039426">
    <property type="entry name" value="TonB-dep_rcpt-like"/>
</dbReference>
<feature type="chain" id="PRO_5010497854" evidence="10">
    <location>
        <begin position="21"/>
        <end position="739"/>
    </location>
</feature>
<feature type="domain" description="TonB-dependent receptor plug" evidence="12">
    <location>
        <begin position="125"/>
        <end position="230"/>
    </location>
</feature>
<evidence type="ECO:0000256" key="8">
    <source>
        <dbReference type="PROSITE-ProRule" id="PRU01360"/>
    </source>
</evidence>
<dbReference type="KEGG" id="caby:Cabys_3302"/>
<dbReference type="SUPFAM" id="SSF56935">
    <property type="entry name" value="Porins"/>
    <property type="match status" value="1"/>
</dbReference>
<dbReference type="InterPro" id="IPR037066">
    <property type="entry name" value="Plug_dom_sf"/>
</dbReference>
<dbReference type="Gene3D" id="2.60.40.1120">
    <property type="entry name" value="Carboxypeptidase-like, regulatory domain"/>
    <property type="match status" value="1"/>
</dbReference>
<evidence type="ECO:0000313" key="16">
    <source>
        <dbReference type="Proteomes" id="UP000183868"/>
    </source>
</evidence>
<dbReference type="Gene3D" id="2.170.130.10">
    <property type="entry name" value="TonB-dependent receptor, plug domain"/>
    <property type="match status" value="1"/>
</dbReference>
<dbReference type="Pfam" id="PF13715">
    <property type="entry name" value="CarbopepD_reg_2"/>
    <property type="match status" value="1"/>
</dbReference>
<dbReference type="AlphaFoldDB" id="H1XR35"/>
<keyword evidence="2 8" id="KW-0813">Transport</keyword>
<gene>
    <name evidence="13" type="ORF">Cabys_3302</name>
    <name evidence="14" type="ORF">Calab_0484</name>
</gene>
<dbReference type="PROSITE" id="PS52016">
    <property type="entry name" value="TONB_DEPENDENT_REC_3"/>
    <property type="match status" value="1"/>
</dbReference>
<keyword evidence="6 8" id="KW-0472">Membrane</keyword>
<comment type="subcellular location">
    <subcellularLocation>
        <location evidence="1 8">Cell outer membrane</location>
        <topology evidence="1 8">Multi-pass membrane protein</topology>
    </subcellularLocation>
</comment>
<dbReference type="EMBL" id="CM001402">
    <property type="protein sequence ID" value="EHO40129.1"/>
    <property type="molecule type" value="Genomic_DNA"/>
</dbReference>
<dbReference type="InParanoid" id="H1XR35"/>
<dbReference type="Proteomes" id="UP000183868">
    <property type="component" value="Chromosome"/>
</dbReference>
<proteinExistence type="inferred from homology"/>